<evidence type="ECO:0000313" key="1">
    <source>
        <dbReference type="EMBL" id="ETE60742.1"/>
    </source>
</evidence>
<accession>V8NGQ7</accession>
<protein>
    <submittedName>
        <fullName evidence="1">Uncharacterized protein</fullName>
    </submittedName>
</protein>
<organism evidence="1 2">
    <name type="scientific">Ophiophagus hannah</name>
    <name type="common">King cobra</name>
    <name type="synonym">Naja hannah</name>
    <dbReference type="NCBI Taxonomy" id="8665"/>
    <lineage>
        <taxon>Eukaryota</taxon>
        <taxon>Metazoa</taxon>
        <taxon>Chordata</taxon>
        <taxon>Craniata</taxon>
        <taxon>Vertebrata</taxon>
        <taxon>Euteleostomi</taxon>
        <taxon>Lepidosauria</taxon>
        <taxon>Squamata</taxon>
        <taxon>Bifurcata</taxon>
        <taxon>Unidentata</taxon>
        <taxon>Episquamata</taxon>
        <taxon>Toxicofera</taxon>
        <taxon>Serpentes</taxon>
        <taxon>Colubroidea</taxon>
        <taxon>Elapidae</taxon>
        <taxon>Elapinae</taxon>
        <taxon>Ophiophagus</taxon>
    </lineage>
</organism>
<keyword evidence="2" id="KW-1185">Reference proteome</keyword>
<proteinExistence type="predicted"/>
<feature type="non-terminal residue" evidence="1">
    <location>
        <position position="1"/>
    </location>
</feature>
<evidence type="ECO:0000313" key="2">
    <source>
        <dbReference type="Proteomes" id="UP000018936"/>
    </source>
</evidence>
<sequence>MQHYLACCAHYCKQVKGKILAKRINVHTNILSILGAETSLHDCPSQQVTLNSDAGQFTDSSKICVPVRGKKENETLPHLEFSPGVSNDADPKCERRYYKYQIRNE</sequence>
<gene>
    <name evidence="1" type="ORF">L345_13511</name>
</gene>
<dbReference type="AlphaFoldDB" id="V8NGQ7"/>
<comment type="caution">
    <text evidence="1">The sequence shown here is derived from an EMBL/GenBank/DDBJ whole genome shotgun (WGS) entry which is preliminary data.</text>
</comment>
<name>V8NGQ7_OPHHA</name>
<dbReference type="Proteomes" id="UP000018936">
    <property type="component" value="Unassembled WGS sequence"/>
</dbReference>
<dbReference type="EMBL" id="AZIM01004430">
    <property type="protein sequence ID" value="ETE60742.1"/>
    <property type="molecule type" value="Genomic_DNA"/>
</dbReference>
<reference evidence="1 2" key="1">
    <citation type="journal article" date="2013" name="Proc. Natl. Acad. Sci. U.S.A.">
        <title>The king cobra genome reveals dynamic gene evolution and adaptation in the snake venom system.</title>
        <authorList>
            <person name="Vonk F.J."/>
            <person name="Casewell N.R."/>
            <person name="Henkel C.V."/>
            <person name="Heimberg A.M."/>
            <person name="Jansen H.J."/>
            <person name="McCleary R.J."/>
            <person name="Kerkkamp H.M."/>
            <person name="Vos R.A."/>
            <person name="Guerreiro I."/>
            <person name="Calvete J.J."/>
            <person name="Wuster W."/>
            <person name="Woods A.E."/>
            <person name="Logan J.M."/>
            <person name="Harrison R.A."/>
            <person name="Castoe T.A."/>
            <person name="de Koning A.P."/>
            <person name="Pollock D.D."/>
            <person name="Yandell M."/>
            <person name="Calderon D."/>
            <person name="Renjifo C."/>
            <person name="Currier R.B."/>
            <person name="Salgado D."/>
            <person name="Pla D."/>
            <person name="Sanz L."/>
            <person name="Hyder A.S."/>
            <person name="Ribeiro J.M."/>
            <person name="Arntzen J.W."/>
            <person name="van den Thillart G.E."/>
            <person name="Boetzer M."/>
            <person name="Pirovano W."/>
            <person name="Dirks R.P."/>
            <person name="Spaink H.P."/>
            <person name="Duboule D."/>
            <person name="McGlinn E."/>
            <person name="Kini R.M."/>
            <person name="Richardson M.K."/>
        </authorList>
    </citation>
    <scope>NUCLEOTIDE SEQUENCE</scope>
    <source>
        <tissue evidence="1">Blood</tissue>
    </source>
</reference>